<gene>
    <name evidence="3" type="ORF">A2940_00345</name>
</gene>
<evidence type="ECO:0000313" key="3">
    <source>
        <dbReference type="EMBL" id="OHA74088.1"/>
    </source>
</evidence>
<evidence type="ECO:0000259" key="2">
    <source>
        <dbReference type="Pfam" id="PF00156"/>
    </source>
</evidence>
<accession>A0A1G2RNN1</accession>
<dbReference type="CDD" id="cd06223">
    <property type="entry name" value="PRTases_typeI"/>
    <property type="match status" value="1"/>
</dbReference>
<evidence type="ECO:0000256" key="1">
    <source>
        <dbReference type="ARBA" id="ARBA00008007"/>
    </source>
</evidence>
<protein>
    <recommendedName>
        <fullName evidence="2">Phosphoribosyltransferase domain-containing protein</fullName>
    </recommendedName>
</protein>
<evidence type="ECO:0000313" key="4">
    <source>
        <dbReference type="Proteomes" id="UP000178421"/>
    </source>
</evidence>
<feature type="domain" description="Phosphoribosyltransferase" evidence="2">
    <location>
        <begin position="114"/>
        <end position="207"/>
    </location>
</feature>
<sequence length="212" mass="23560">MHALDILFPKHCLGCKREGNYCCEDCLSLLSIARTPSILGTRSSLSALFCATSFQDPFVQQLIHSFKYPPFLRDLARPLAFSIIAHFNLLNKPIYPPDTICPIPLHKKRLKWRGYNHAEELARQLGHALSLPVISDTLCRTKYTDPQVNLGKEKRLANVKGVFRVINPQAVAAKNILLVDDVYTTGATMEECAFVLKKAGAARVLGVTIARG</sequence>
<reference evidence="3 4" key="1">
    <citation type="journal article" date="2016" name="Nat. Commun.">
        <title>Thousands of microbial genomes shed light on interconnected biogeochemical processes in an aquifer system.</title>
        <authorList>
            <person name="Anantharaman K."/>
            <person name="Brown C.T."/>
            <person name="Hug L.A."/>
            <person name="Sharon I."/>
            <person name="Castelle C.J."/>
            <person name="Probst A.J."/>
            <person name="Thomas B.C."/>
            <person name="Singh A."/>
            <person name="Wilkins M.J."/>
            <person name="Karaoz U."/>
            <person name="Brodie E.L."/>
            <person name="Williams K.H."/>
            <person name="Hubbard S.S."/>
            <person name="Banfield J.F."/>
        </authorList>
    </citation>
    <scope>NUCLEOTIDE SEQUENCE [LARGE SCALE GENOMIC DNA]</scope>
</reference>
<proteinExistence type="inferred from homology"/>
<comment type="similarity">
    <text evidence="1">Belongs to the ComF/GntX family.</text>
</comment>
<dbReference type="InterPro" id="IPR000836">
    <property type="entry name" value="PRTase_dom"/>
</dbReference>
<dbReference type="PANTHER" id="PTHR47505:SF1">
    <property type="entry name" value="DNA UTILIZATION PROTEIN YHGH"/>
    <property type="match status" value="1"/>
</dbReference>
<dbReference type="InterPro" id="IPR051910">
    <property type="entry name" value="ComF/GntX_DNA_util-trans"/>
</dbReference>
<name>A0A1G2RNN1_9BACT</name>
<dbReference type="SUPFAM" id="SSF53271">
    <property type="entry name" value="PRTase-like"/>
    <property type="match status" value="1"/>
</dbReference>
<dbReference type="EMBL" id="MHUH01000005">
    <property type="protein sequence ID" value="OHA74088.1"/>
    <property type="molecule type" value="Genomic_DNA"/>
</dbReference>
<dbReference type="Proteomes" id="UP000178421">
    <property type="component" value="Unassembled WGS sequence"/>
</dbReference>
<dbReference type="PANTHER" id="PTHR47505">
    <property type="entry name" value="DNA UTILIZATION PROTEIN YHGH"/>
    <property type="match status" value="1"/>
</dbReference>
<comment type="caution">
    <text evidence="3">The sequence shown here is derived from an EMBL/GenBank/DDBJ whole genome shotgun (WGS) entry which is preliminary data.</text>
</comment>
<dbReference type="Gene3D" id="3.40.50.2020">
    <property type="match status" value="1"/>
</dbReference>
<dbReference type="AlphaFoldDB" id="A0A1G2RNN1"/>
<organism evidence="3 4">
    <name type="scientific">Candidatus Wildermuthbacteria bacterium RIFCSPLOWO2_01_FULL_48_29</name>
    <dbReference type="NCBI Taxonomy" id="1802462"/>
    <lineage>
        <taxon>Bacteria</taxon>
        <taxon>Candidatus Wildermuthiibacteriota</taxon>
    </lineage>
</organism>
<dbReference type="InterPro" id="IPR029057">
    <property type="entry name" value="PRTase-like"/>
</dbReference>
<dbReference type="Pfam" id="PF00156">
    <property type="entry name" value="Pribosyltran"/>
    <property type="match status" value="1"/>
</dbReference>